<sequence>MAAFVSKYYLSDIECKLVFYVHRVGRGVSMGSTCLLSVFQAITISPRDSMWAELKLQAPKHTGNFSILCWILNILVNIQILLYMSGKCNCKNSTKITDYGYCSGTVSSSTVQPVHYLLLSSYDVLCLGLMIWASGSMVFILLRHKQRVQHIHGTSPSPS</sequence>
<keyword evidence="7 11" id="KW-0297">G-protein coupled receptor</keyword>
<keyword evidence="10 11" id="KW-0807">Transducer</keyword>
<dbReference type="Proteomes" id="UP000011518">
    <property type="component" value="Unassembled WGS sequence"/>
</dbReference>
<evidence type="ECO:0000313" key="13">
    <source>
        <dbReference type="Proteomes" id="UP000011518"/>
    </source>
</evidence>
<keyword evidence="6 11" id="KW-1133">Transmembrane helix</keyword>
<keyword evidence="5 11" id="KW-0812">Transmembrane</keyword>
<evidence type="ECO:0000256" key="11">
    <source>
        <dbReference type="RuleBase" id="RU364061"/>
    </source>
</evidence>
<dbReference type="GO" id="GO:0016503">
    <property type="term" value="F:pheromone receptor activity"/>
    <property type="evidence" value="ECO:0007669"/>
    <property type="project" value="InterPro"/>
</dbReference>
<evidence type="ECO:0000256" key="4">
    <source>
        <dbReference type="ARBA" id="ARBA00022507"/>
    </source>
</evidence>
<evidence type="ECO:0000256" key="2">
    <source>
        <dbReference type="ARBA" id="ARBA00010663"/>
    </source>
</evidence>
<dbReference type="Pfam" id="PF03402">
    <property type="entry name" value="V1R"/>
    <property type="match status" value="1"/>
</dbReference>
<dbReference type="GO" id="GO:0005886">
    <property type="term" value="C:plasma membrane"/>
    <property type="evidence" value="ECO:0007669"/>
    <property type="project" value="UniProtKB-SubCell"/>
</dbReference>
<evidence type="ECO:0000256" key="6">
    <source>
        <dbReference type="ARBA" id="ARBA00022989"/>
    </source>
</evidence>
<comment type="subcellular location">
    <subcellularLocation>
        <location evidence="1 11">Cell membrane</location>
        <topology evidence="1 11">Multi-pass membrane protein</topology>
    </subcellularLocation>
</comment>
<dbReference type="InterPro" id="IPR004072">
    <property type="entry name" value="Vmron_rcpt_1"/>
</dbReference>
<protein>
    <recommendedName>
        <fullName evidence="11">Vomeronasal type-1 receptor</fullName>
    </recommendedName>
</protein>
<dbReference type="AlphaFoldDB" id="L8YBK6"/>
<comment type="similarity">
    <text evidence="2 11">Belongs to the G-protein coupled receptor 1 family.</text>
</comment>
<organism evidence="12 13">
    <name type="scientific">Tupaia chinensis</name>
    <name type="common">Chinese tree shrew</name>
    <name type="synonym">Tupaia belangeri chinensis</name>
    <dbReference type="NCBI Taxonomy" id="246437"/>
    <lineage>
        <taxon>Eukaryota</taxon>
        <taxon>Metazoa</taxon>
        <taxon>Chordata</taxon>
        <taxon>Craniata</taxon>
        <taxon>Vertebrata</taxon>
        <taxon>Euteleostomi</taxon>
        <taxon>Mammalia</taxon>
        <taxon>Eutheria</taxon>
        <taxon>Euarchontoglires</taxon>
        <taxon>Scandentia</taxon>
        <taxon>Tupaiidae</taxon>
        <taxon>Tupaia</taxon>
    </lineage>
</organism>
<evidence type="ECO:0000256" key="8">
    <source>
        <dbReference type="ARBA" id="ARBA00023136"/>
    </source>
</evidence>
<keyword evidence="8 11" id="KW-0472">Membrane</keyword>
<feature type="transmembrane region" description="Helical" evidence="11">
    <location>
        <begin position="122"/>
        <end position="142"/>
    </location>
</feature>
<dbReference type="GO" id="GO:0019236">
    <property type="term" value="P:response to pheromone"/>
    <property type="evidence" value="ECO:0007669"/>
    <property type="project" value="UniProtKB-KW"/>
</dbReference>
<name>L8YBK6_TUPCH</name>
<gene>
    <name evidence="12" type="ORF">TREES_T100021139</name>
</gene>
<proteinExistence type="inferred from homology"/>
<dbReference type="eggNOG" id="ENOG502RD1P">
    <property type="taxonomic scope" value="Eukaryota"/>
</dbReference>
<keyword evidence="13" id="KW-1185">Reference proteome</keyword>
<keyword evidence="4 11" id="KW-0589">Pheromone response</keyword>
<evidence type="ECO:0000256" key="10">
    <source>
        <dbReference type="ARBA" id="ARBA00023224"/>
    </source>
</evidence>
<accession>L8YBK6</accession>
<evidence type="ECO:0000256" key="7">
    <source>
        <dbReference type="ARBA" id="ARBA00023040"/>
    </source>
</evidence>
<evidence type="ECO:0000313" key="12">
    <source>
        <dbReference type="EMBL" id="ELV12350.1"/>
    </source>
</evidence>
<evidence type="ECO:0000256" key="9">
    <source>
        <dbReference type="ARBA" id="ARBA00023170"/>
    </source>
</evidence>
<dbReference type="InParanoid" id="L8YBK6"/>
<keyword evidence="9 11" id="KW-0675">Receptor</keyword>
<reference evidence="13" key="2">
    <citation type="journal article" date="2013" name="Nat. Commun.">
        <title>Genome of the Chinese tree shrew.</title>
        <authorList>
            <person name="Fan Y."/>
            <person name="Huang Z.Y."/>
            <person name="Cao C.C."/>
            <person name="Chen C.S."/>
            <person name="Chen Y.X."/>
            <person name="Fan D.D."/>
            <person name="He J."/>
            <person name="Hou H.L."/>
            <person name="Hu L."/>
            <person name="Hu X.T."/>
            <person name="Jiang X.T."/>
            <person name="Lai R."/>
            <person name="Lang Y.S."/>
            <person name="Liang B."/>
            <person name="Liao S.G."/>
            <person name="Mu D."/>
            <person name="Ma Y.Y."/>
            <person name="Niu Y.Y."/>
            <person name="Sun X.Q."/>
            <person name="Xia J.Q."/>
            <person name="Xiao J."/>
            <person name="Xiong Z.Q."/>
            <person name="Xu L."/>
            <person name="Yang L."/>
            <person name="Zhang Y."/>
            <person name="Zhao W."/>
            <person name="Zhao X.D."/>
            <person name="Zheng Y.T."/>
            <person name="Zhou J.M."/>
            <person name="Zhu Y.B."/>
            <person name="Zhang G.J."/>
            <person name="Wang J."/>
            <person name="Yao Y.G."/>
        </authorList>
    </citation>
    <scope>NUCLEOTIDE SEQUENCE [LARGE SCALE GENOMIC DNA]</scope>
</reference>
<dbReference type="PANTHER" id="PTHR24062">
    <property type="entry name" value="VOMERONASAL TYPE-1 RECEPTOR"/>
    <property type="match status" value="1"/>
</dbReference>
<feature type="transmembrane region" description="Helical" evidence="11">
    <location>
        <begin position="65"/>
        <end position="84"/>
    </location>
</feature>
<dbReference type="SUPFAM" id="SSF81321">
    <property type="entry name" value="Family A G protein-coupled receptor-like"/>
    <property type="match status" value="1"/>
</dbReference>
<dbReference type="PRINTS" id="PR01534">
    <property type="entry name" value="VOMERONASL1R"/>
</dbReference>
<comment type="caution">
    <text evidence="11">Lacks conserved residue(s) required for the propagation of feature annotation.</text>
</comment>
<keyword evidence="3 11" id="KW-1003">Cell membrane</keyword>
<reference evidence="13" key="1">
    <citation type="submission" date="2012-07" db="EMBL/GenBank/DDBJ databases">
        <title>Genome of the Chinese tree shrew, a rising model animal genetically related to primates.</title>
        <authorList>
            <person name="Zhang G."/>
            <person name="Fan Y."/>
            <person name="Yao Y."/>
            <person name="Huang Z."/>
        </authorList>
    </citation>
    <scope>NUCLEOTIDE SEQUENCE [LARGE SCALE GENOMIC DNA]</scope>
</reference>
<dbReference type="Gene3D" id="1.20.1070.10">
    <property type="entry name" value="Rhodopsin 7-helix transmembrane proteins"/>
    <property type="match status" value="1"/>
</dbReference>
<evidence type="ECO:0000256" key="5">
    <source>
        <dbReference type="ARBA" id="ARBA00022692"/>
    </source>
</evidence>
<dbReference type="EMBL" id="KB364579">
    <property type="protein sequence ID" value="ELV12350.1"/>
    <property type="molecule type" value="Genomic_DNA"/>
</dbReference>
<evidence type="ECO:0000256" key="3">
    <source>
        <dbReference type="ARBA" id="ARBA00022475"/>
    </source>
</evidence>
<evidence type="ECO:0000256" key="1">
    <source>
        <dbReference type="ARBA" id="ARBA00004651"/>
    </source>
</evidence>